<reference evidence="1 2" key="1">
    <citation type="submission" date="2023-01" db="EMBL/GenBank/DDBJ databases">
        <title>Analysis of 21 Apiospora genomes using comparative genomics revels a genus with tremendous synthesis potential of carbohydrate active enzymes and secondary metabolites.</title>
        <authorList>
            <person name="Sorensen T."/>
        </authorList>
    </citation>
    <scope>NUCLEOTIDE SEQUENCE [LARGE SCALE GENOMIC DNA]</scope>
    <source>
        <strain evidence="1 2">CBS 33761</strain>
    </source>
</reference>
<dbReference type="Proteomes" id="UP001444661">
    <property type="component" value="Unassembled WGS sequence"/>
</dbReference>
<evidence type="ECO:0000313" key="1">
    <source>
        <dbReference type="EMBL" id="KAK8023500.1"/>
    </source>
</evidence>
<dbReference type="EMBL" id="JAQQWK010000011">
    <property type="protein sequence ID" value="KAK8023500.1"/>
    <property type="molecule type" value="Genomic_DNA"/>
</dbReference>
<evidence type="ECO:0000313" key="2">
    <source>
        <dbReference type="Proteomes" id="UP001444661"/>
    </source>
</evidence>
<name>A0ABR1RZZ9_9PEZI</name>
<gene>
    <name evidence="1" type="ORF">PG993_011566</name>
</gene>
<comment type="caution">
    <text evidence="1">The sequence shown here is derived from an EMBL/GenBank/DDBJ whole genome shotgun (WGS) entry which is preliminary data.</text>
</comment>
<organism evidence="1 2">
    <name type="scientific">Apiospora rasikravindrae</name>
    <dbReference type="NCBI Taxonomy" id="990691"/>
    <lineage>
        <taxon>Eukaryota</taxon>
        <taxon>Fungi</taxon>
        <taxon>Dikarya</taxon>
        <taxon>Ascomycota</taxon>
        <taxon>Pezizomycotina</taxon>
        <taxon>Sordariomycetes</taxon>
        <taxon>Xylariomycetidae</taxon>
        <taxon>Amphisphaeriales</taxon>
        <taxon>Apiosporaceae</taxon>
        <taxon>Apiospora</taxon>
    </lineage>
</organism>
<proteinExistence type="predicted"/>
<protein>
    <submittedName>
        <fullName evidence="1">Uncharacterized protein</fullName>
    </submittedName>
</protein>
<accession>A0ABR1RZZ9</accession>
<sequence length="226" mass="25872">MCFPLGHCEELGNPQGQQEVFNVNILDCLASGRYLTSHIIYAPLLTSSNERWKVLHSDMIECDDIHPYLEGSQDMFLVPYPLWDGDASAMDDMIWTLVAIRRAGNPPKYTVEVYDAVRRRDASEQGLAAREERFRIVEAQFRDWLQPAELEFGEADYEPAQAVLDADLGLELVRIGTKLLQGGDWGVGAATYREDCKDMSYTLSRAFYIKFLQVQFAQQYFRPQQD</sequence>
<keyword evidence="2" id="KW-1185">Reference proteome</keyword>